<dbReference type="Proteomes" id="UP000302168">
    <property type="component" value="Segment"/>
</dbReference>
<name>A0A4P8MV63_9CAUD</name>
<proteinExistence type="predicted"/>
<evidence type="ECO:0000313" key="2">
    <source>
        <dbReference type="Proteomes" id="UP000302168"/>
    </source>
</evidence>
<sequence>MRFIKCAGCNKIAIEIKDGRFAKGCVVRCAKCEEKLKKELQNLRFLAKMNENKESNPFADLFGKFK</sequence>
<dbReference type="EMBL" id="MK796244">
    <property type="protein sequence ID" value="QCQ57660.1"/>
    <property type="molecule type" value="Genomic_DNA"/>
</dbReference>
<keyword evidence="2" id="KW-1185">Reference proteome</keyword>
<evidence type="ECO:0000313" key="1">
    <source>
        <dbReference type="EMBL" id="QCQ57660.1"/>
    </source>
</evidence>
<protein>
    <submittedName>
        <fullName evidence="1">Uncharacterized protein</fullName>
    </submittedName>
</protein>
<gene>
    <name evidence="1" type="ORF">ACHELOUS_63</name>
</gene>
<reference evidence="1 2" key="1">
    <citation type="submission" date="2019-04" db="EMBL/GenBank/DDBJ databases">
        <authorList>
            <person name="Gallagher L."/>
            <person name="Broussard G."/>
        </authorList>
    </citation>
    <scope>NUCLEOTIDE SEQUENCE [LARGE SCALE GENOMIC DNA]</scope>
</reference>
<accession>A0A4P8MV63</accession>
<organism evidence="1 2">
    <name type="scientific">Vibrio phage Achelous</name>
    <dbReference type="NCBI Taxonomy" id="2576872"/>
    <lineage>
        <taxon>Viruses</taxon>
        <taxon>Duplodnaviria</taxon>
        <taxon>Heunggongvirae</taxon>
        <taxon>Uroviricota</taxon>
        <taxon>Caudoviricetes</taxon>
        <taxon>Demerecviridae</taxon>
        <taxon>Ermolyevavirinae</taxon>
        <taxon>Thalassavirus</taxon>
        <taxon>Thalassavirus achelous</taxon>
    </lineage>
</organism>